<evidence type="ECO:0000313" key="3">
    <source>
        <dbReference type="Proteomes" id="UP000523000"/>
    </source>
</evidence>
<dbReference type="InterPro" id="IPR036514">
    <property type="entry name" value="SGNH_hydro_sf"/>
</dbReference>
<proteinExistence type="predicted"/>
<reference evidence="2 3" key="1">
    <citation type="submission" date="2020-08" db="EMBL/GenBank/DDBJ databases">
        <title>Sequencing the genomes of 1000 actinobacteria strains.</title>
        <authorList>
            <person name="Klenk H.-P."/>
        </authorList>
    </citation>
    <scope>NUCLEOTIDE SEQUENCE [LARGE SCALE GENOMIC DNA]</scope>
    <source>
        <strain evidence="2 3">DSM 22826</strain>
    </source>
</reference>
<dbReference type="InterPro" id="IPR013830">
    <property type="entry name" value="SGNH_hydro"/>
</dbReference>
<dbReference type="AlphaFoldDB" id="A0A839QEP2"/>
<dbReference type="Gene3D" id="3.40.50.1110">
    <property type="entry name" value="SGNH hydrolase"/>
    <property type="match status" value="1"/>
</dbReference>
<sequence>MEFSKRYLALGDSFTEGVGDADPNRPNQVRGWADRVAEQLCADPDWGYANLAIRGKKIRQVIAEQLPVALAMKPTLVSLYAGGNDILRPRVDIDALMNDYEQAVAALSATGARVLLFTGFDTNGAALFEKSRGRTAIYNEAVREIAEAHGAMIADYWRWRDFSDIRYWAPDRLHMGVAGHQLMAKKVLGVLEAESGIESPVLLPLVRTPRLEKLREDARWTREFLAPWVKRRLTGTSSGDGLEPKYPQFVGLAG</sequence>
<accession>A0A839QEP2</accession>
<dbReference type="RefSeq" id="WP_183509756.1">
    <property type="nucleotide sequence ID" value="NZ_BAABGK010000103.1"/>
</dbReference>
<comment type="caution">
    <text evidence="2">The sequence shown here is derived from an EMBL/GenBank/DDBJ whole genome shotgun (WGS) entry which is preliminary data.</text>
</comment>
<evidence type="ECO:0000259" key="1">
    <source>
        <dbReference type="Pfam" id="PF13472"/>
    </source>
</evidence>
<name>A0A839QEP2_9MICC</name>
<keyword evidence="3" id="KW-1185">Reference proteome</keyword>
<evidence type="ECO:0000313" key="2">
    <source>
        <dbReference type="EMBL" id="MBB2994380.1"/>
    </source>
</evidence>
<dbReference type="Proteomes" id="UP000523000">
    <property type="component" value="Unassembled WGS sequence"/>
</dbReference>
<dbReference type="EMBL" id="JACHVS010000001">
    <property type="protein sequence ID" value="MBB2994380.1"/>
    <property type="molecule type" value="Genomic_DNA"/>
</dbReference>
<protein>
    <submittedName>
        <fullName evidence="2">Lysophospholipase L1-like esterase</fullName>
    </submittedName>
</protein>
<organism evidence="2 3">
    <name type="scientific">Paeniglutamicibacter cryotolerans</name>
    <dbReference type="NCBI Taxonomy" id="670079"/>
    <lineage>
        <taxon>Bacteria</taxon>
        <taxon>Bacillati</taxon>
        <taxon>Actinomycetota</taxon>
        <taxon>Actinomycetes</taxon>
        <taxon>Micrococcales</taxon>
        <taxon>Micrococcaceae</taxon>
        <taxon>Paeniglutamicibacter</taxon>
    </lineage>
</organism>
<dbReference type="CDD" id="cd01832">
    <property type="entry name" value="SGNH_hydrolase_like_1"/>
    <property type="match status" value="1"/>
</dbReference>
<dbReference type="PANTHER" id="PTHR43784">
    <property type="entry name" value="GDSL-LIKE LIPASE/ACYLHYDROLASE, PUTATIVE (AFU_ORTHOLOGUE AFUA_2G00820)-RELATED"/>
    <property type="match status" value="1"/>
</dbReference>
<gene>
    <name evidence="2" type="ORF">E9229_000571</name>
</gene>
<dbReference type="Pfam" id="PF13472">
    <property type="entry name" value="Lipase_GDSL_2"/>
    <property type="match status" value="1"/>
</dbReference>
<feature type="domain" description="SGNH hydrolase-type esterase" evidence="1">
    <location>
        <begin position="9"/>
        <end position="182"/>
    </location>
</feature>
<dbReference type="SUPFAM" id="SSF52266">
    <property type="entry name" value="SGNH hydrolase"/>
    <property type="match status" value="1"/>
</dbReference>
<dbReference type="InterPro" id="IPR053140">
    <property type="entry name" value="GDSL_Rv0518-like"/>
</dbReference>
<dbReference type="PANTHER" id="PTHR43784:SF2">
    <property type="entry name" value="GDSL-LIKE LIPASE_ACYLHYDROLASE, PUTATIVE (AFU_ORTHOLOGUE AFUA_2G00820)-RELATED"/>
    <property type="match status" value="1"/>
</dbReference>